<reference evidence="1 2" key="1">
    <citation type="submission" date="2024-03" db="EMBL/GenBank/DDBJ databases">
        <title>Cross-transmission of Acinetobacter junii carrying blaOXA-58 in a neonatal intensive care unit.</title>
        <authorList>
            <person name="Bour M."/>
            <person name="Potron A."/>
            <person name="Lecointe D."/>
        </authorList>
    </citation>
    <scope>NUCLEOTIDE SEQUENCE [LARGE SCALE GENOMIC DNA]</scope>
    <source>
        <strain evidence="1 2">21A3096 case 1</strain>
    </source>
</reference>
<comment type="caution">
    <text evidence="1">The sequence shown here is derived from an EMBL/GenBank/DDBJ whole genome shotgun (WGS) entry which is preliminary data.</text>
</comment>
<accession>A0ABU8ZL57</accession>
<keyword evidence="2" id="KW-1185">Reference proteome</keyword>
<evidence type="ECO:0000313" key="2">
    <source>
        <dbReference type="Proteomes" id="UP001498501"/>
    </source>
</evidence>
<dbReference type="EMBL" id="JBBMLE010000095">
    <property type="protein sequence ID" value="MEK0253875.1"/>
    <property type="molecule type" value="Genomic_DNA"/>
</dbReference>
<dbReference type="Proteomes" id="UP001498501">
    <property type="component" value="Unassembled WGS sequence"/>
</dbReference>
<protein>
    <submittedName>
        <fullName evidence="1">Uncharacterized protein</fullName>
    </submittedName>
</protein>
<name>A0ABU8ZL57_ACIJU</name>
<dbReference type="RefSeq" id="WP_267581337.1">
    <property type="nucleotide sequence ID" value="NZ_JBBMLE010000095.1"/>
</dbReference>
<proteinExistence type="predicted"/>
<organism evidence="1 2">
    <name type="scientific">Acinetobacter junii</name>
    <dbReference type="NCBI Taxonomy" id="40215"/>
    <lineage>
        <taxon>Bacteria</taxon>
        <taxon>Pseudomonadati</taxon>
        <taxon>Pseudomonadota</taxon>
        <taxon>Gammaproteobacteria</taxon>
        <taxon>Moraxellales</taxon>
        <taxon>Moraxellaceae</taxon>
        <taxon>Acinetobacter</taxon>
    </lineage>
</organism>
<sequence length="159" mass="18326">MSDFKRVSVVVAPSYDLNNPVFKQLAQDFKKYWLSGCEPTLKFGRDTALERPNTIRDAGLAKIHVYSSHLSKKERNAWKRKNSSDHPFYRGTSNDILIYAVSEEGTAVLLAYHKSNGHKKMNDYPHLETLRIIAKKIFERRGEQPILFDALRQLYLPTG</sequence>
<gene>
    <name evidence="1" type="ORF">WM018_15640</name>
</gene>
<evidence type="ECO:0000313" key="1">
    <source>
        <dbReference type="EMBL" id="MEK0253875.1"/>
    </source>
</evidence>